<comment type="catalytic activity">
    <reaction evidence="4">
        <text>uridine(38/39/40) in tRNA = pseudouridine(38/39/40) in tRNA</text>
        <dbReference type="Rhea" id="RHEA:22376"/>
        <dbReference type="Rhea" id="RHEA-COMP:10085"/>
        <dbReference type="Rhea" id="RHEA-COMP:10087"/>
        <dbReference type="ChEBI" id="CHEBI:65314"/>
        <dbReference type="ChEBI" id="CHEBI:65315"/>
        <dbReference type="EC" id="5.4.99.12"/>
    </reaction>
</comment>
<accession>A0A7C9AK12</accession>
<evidence type="ECO:0000313" key="7">
    <source>
        <dbReference type="EMBL" id="MBA4668491.1"/>
    </source>
</evidence>
<evidence type="ECO:0000256" key="2">
    <source>
        <dbReference type="ARBA" id="ARBA00022694"/>
    </source>
</evidence>
<dbReference type="InterPro" id="IPR020103">
    <property type="entry name" value="PsdUridine_synth_cat_dom_sf"/>
</dbReference>
<evidence type="ECO:0000259" key="6">
    <source>
        <dbReference type="Pfam" id="PF01416"/>
    </source>
</evidence>
<keyword evidence="2 4" id="KW-0819">tRNA processing</keyword>
<reference evidence="7" key="2">
    <citation type="submission" date="2020-07" db="EMBL/GenBank/DDBJ databases">
        <authorList>
            <person name="Vera ALvarez R."/>
            <person name="Arias-Moreno D.M."/>
            <person name="Jimenez-Jacinto V."/>
            <person name="Jimenez-Bremont J.F."/>
            <person name="Swaminathan K."/>
            <person name="Moose S.P."/>
            <person name="Guerrero-Gonzalez M.L."/>
            <person name="Marino-Ramirez L."/>
            <person name="Landsman D."/>
            <person name="Rodriguez-Kessler M."/>
            <person name="Delgado-Sanchez P."/>
        </authorList>
    </citation>
    <scope>NUCLEOTIDE SEQUENCE</scope>
    <source>
        <tissue evidence="7">Cladode</tissue>
    </source>
</reference>
<dbReference type="Gene3D" id="3.30.70.660">
    <property type="entry name" value="Pseudouridine synthase I, catalytic domain, C-terminal subdomain"/>
    <property type="match status" value="1"/>
</dbReference>
<feature type="region of interest" description="Disordered" evidence="5">
    <location>
        <begin position="68"/>
        <end position="89"/>
    </location>
</feature>
<dbReference type="GO" id="GO:0031119">
    <property type="term" value="P:tRNA pseudouridine synthesis"/>
    <property type="evidence" value="ECO:0007669"/>
    <property type="project" value="TreeGrafter"/>
</dbReference>
<dbReference type="PANTHER" id="PTHR11142:SF10">
    <property type="entry name" value="TRNA PSEUDOURIDINE SYNTHASE"/>
    <property type="match status" value="1"/>
</dbReference>
<name>A0A7C9AK12_OPUST</name>
<evidence type="ECO:0000256" key="1">
    <source>
        <dbReference type="ARBA" id="ARBA00009375"/>
    </source>
</evidence>
<evidence type="ECO:0000256" key="3">
    <source>
        <dbReference type="ARBA" id="ARBA00023235"/>
    </source>
</evidence>
<dbReference type="EMBL" id="GISG01239973">
    <property type="protein sequence ID" value="MBA4668491.1"/>
    <property type="molecule type" value="Transcribed_RNA"/>
</dbReference>
<evidence type="ECO:0000256" key="5">
    <source>
        <dbReference type="SAM" id="MobiDB-lite"/>
    </source>
</evidence>
<dbReference type="Pfam" id="PF01416">
    <property type="entry name" value="PseudoU_synth_1"/>
    <property type="match status" value="1"/>
</dbReference>
<dbReference type="PANTHER" id="PTHR11142">
    <property type="entry name" value="PSEUDOURIDYLATE SYNTHASE"/>
    <property type="match status" value="1"/>
</dbReference>
<reference evidence="7" key="1">
    <citation type="journal article" date="2013" name="J. Plant Res.">
        <title>Effect of fungi and light on seed germination of three Opuntia species from semiarid lands of central Mexico.</title>
        <authorList>
            <person name="Delgado-Sanchez P."/>
            <person name="Jimenez-Bremont J.F."/>
            <person name="Guerrero-Gonzalez Mde L."/>
            <person name="Flores J."/>
        </authorList>
    </citation>
    <scope>NUCLEOTIDE SEQUENCE</scope>
    <source>
        <tissue evidence="7">Cladode</tissue>
    </source>
</reference>
<dbReference type="InterPro" id="IPR020097">
    <property type="entry name" value="PsdUridine_synth_TruA_a/b_dom"/>
</dbReference>
<keyword evidence="3 4" id="KW-0413">Isomerase</keyword>
<evidence type="ECO:0000256" key="4">
    <source>
        <dbReference type="RuleBase" id="RU003792"/>
    </source>
</evidence>
<dbReference type="GO" id="GO:0003723">
    <property type="term" value="F:RNA binding"/>
    <property type="evidence" value="ECO:0007669"/>
    <property type="project" value="InterPro"/>
</dbReference>
<dbReference type="InterPro" id="IPR020095">
    <property type="entry name" value="PsdUridine_synth_TruA_C"/>
</dbReference>
<dbReference type="InterPro" id="IPR001406">
    <property type="entry name" value="PsdUridine_synth_TruA"/>
</dbReference>
<proteinExistence type="inferred from homology"/>
<dbReference type="EC" id="5.4.99.12" evidence="4"/>
<comment type="similarity">
    <text evidence="1 4">Belongs to the tRNA pseudouridine synthase TruA family.</text>
</comment>
<protein>
    <recommendedName>
        <fullName evidence="4">tRNA pseudouridine synthase</fullName>
        <ecNumber evidence="4">5.4.99.12</ecNumber>
    </recommendedName>
</protein>
<dbReference type="SUPFAM" id="SSF55120">
    <property type="entry name" value="Pseudouridine synthase"/>
    <property type="match status" value="1"/>
</dbReference>
<sequence>MAAPGKLRVVSVSQVSRAFHPNFCAKWRRYLYMFPLGEDNQSEQIDKREKENLCFDMSHERLRKNIAEDNRVEETGGLPHDSDGIDGAKKPTSFSVAKVDQLLRHLEGKLLSYKMFARDTKASRNVGPPTECFLYHARATEATLPCSSKAEADTARVMCIELVGNRFLRRMVRVLVATAVRESAAGSEDDILLKLMEATCRRATAPPAPPDGLCLVDVGYSDFSPQRCFIY</sequence>
<dbReference type="AlphaFoldDB" id="A0A7C9AK12"/>
<feature type="domain" description="Pseudouridine synthase I TruA alpha/beta" evidence="6">
    <location>
        <begin position="153"/>
        <end position="221"/>
    </location>
</feature>
<dbReference type="FunFam" id="3.30.70.660:FF:000019">
    <property type="entry name" value="tRNA pseudouridine synthase"/>
    <property type="match status" value="1"/>
</dbReference>
<organism evidence="7">
    <name type="scientific">Opuntia streptacantha</name>
    <name type="common">Prickly pear cactus</name>
    <name type="synonym">Opuntia cardona</name>
    <dbReference type="NCBI Taxonomy" id="393608"/>
    <lineage>
        <taxon>Eukaryota</taxon>
        <taxon>Viridiplantae</taxon>
        <taxon>Streptophyta</taxon>
        <taxon>Embryophyta</taxon>
        <taxon>Tracheophyta</taxon>
        <taxon>Spermatophyta</taxon>
        <taxon>Magnoliopsida</taxon>
        <taxon>eudicotyledons</taxon>
        <taxon>Gunneridae</taxon>
        <taxon>Pentapetalae</taxon>
        <taxon>Caryophyllales</taxon>
        <taxon>Cactineae</taxon>
        <taxon>Cactaceae</taxon>
        <taxon>Opuntioideae</taxon>
        <taxon>Opuntia</taxon>
    </lineage>
</organism>
<dbReference type="GO" id="GO:0160147">
    <property type="term" value="F:tRNA pseudouridine(38-40) synthase activity"/>
    <property type="evidence" value="ECO:0007669"/>
    <property type="project" value="UniProtKB-EC"/>
</dbReference>